<proteinExistence type="predicted"/>
<evidence type="ECO:0000313" key="2">
    <source>
        <dbReference type="Proteomes" id="UP000245207"/>
    </source>
</evidence>
<protein>
    <submittedName>
        <fullName evidence="1">Uncharacterized protein</fullName>
    </submittedName>
</protein>
<comment type="caution">
    <text evidence="1">The sequence shown here is derived from an EMBL/GenBank/DDBJ whole genome shotgun (WGS) entry which is preliminary data.</text>
</comment>
<dbReference type="AlphaFoldDB" id="A0A2U1LPQ6"/>
<evidence type="ECO:0000313" key="1">
    <source>
        <dbReference type="EMBL" id="PWA50982.1"/>
    </source>
</evidence>
<name>A0A2U1LPQ6_ARTAN</name>
<reference evidence="1 2" key="1">
    <citation type="journal article" date="2018" name="Mol. Plant">
        <title>The genome of Artemisia annua provides insight into the evolution of Asteraceae family and artemisinin biosynthesis.</title>
        <authorList>
            <person name="Shen Q."/>
            <person name="Zhang L."/>
            <person name="Liao Z."/>
            <person name="Wang S."/>
            <person name="Yan T."/>
            <person name="Shi P."/>
            <person name="Liu M."/>
            <person name="Fu X."/>
            <person name="Pan Q."/>
            <person name="Wang Y."/>
            <person name="Lv Z."/>
            <person name="Lu X."/>
            <person name="Zhang F."/>
            <person name="Jiang W."/>
            <person name="Ma Y."/>
            <person name="Chen M."/>
            <person name="Hao X."/>
            <person name="Li L."/>
            <person name="Tang Y."/>
            <person name="Lv G."/>
            <person name="Zhou Y."/>
            <person name="Sun X."/>
            <person name="Brodelius P.E."/>
            <person name="Rose J.K.C."/>
            <person name="Tang K."/>
        </authorList>
    </citation>
    <scope>NUCLEOTIDE SEQUENCE [LARGE SCALE GENOMIC DNA]</scope>
    <source>
        <strain evidence="2">cv. Huhao1</strain>
        <tissue evidence="1">Leaf</tissue>
    </source>
</reference>
<accession>A0A2U1LPQ6</accession>
<keyword evidence="2" id="KW-1185">Reference proteome</keyword>
<organism evidence="1 2">
    <name type="scientific">Artemisia annua</name>
    <name type="common">Sweet wormwood</name>
    <dbReference type="NCBI Taxonomy" id="35608"/>
    <lineage>
        <taxon>Eukaryota</taxon>
        <taxon>Viridiplantae</taxon>
        <taxon>Streptophyta</taxon>
        <taxon>Embryophyta</taxon>
        <taxon>Tracheophyta</taxon>
        <taxon>Spermatophyta</taxon>
        <taxon>Magnoliopsida</taxon>
        <taxon>eudicotyledons</taxon>
        <taxon>Gunneridae</taxon>
        <taxon>Pentapetalae</taxon>
        <taxon>asterids</taxon>
        <taxon>campanulids</taxon>
        <taxon>Asterales</taxon>
        <taxon>Asteraceae</taxon>
        <taxon>Asteroideae</taxon>
        <taxon>Anthemideae</taxon>
        <taxon>Artemisiinae</taxon>
        <taxon>Artemisia</taxon>
    </lineage>
</organism>
<dbReference type="EMBL" id="PKPP01008326">
    <property type="protein sequence ID" value="PWA50982.1"/>
    <property type="molecule type" value="Genomic_DNA"/>
</dbReference>
<gene>
    <name evidence="1" type="ORF">CTI12_AA467850</name>
</gene>
<dbReference type="Proteomes" id="UP000245207">
    <property type="component" value="Unassembled WGS sequence"/>
</dbReference>
<sequence>MVAMCAMTYLRDLWTNYYPRGAFGEEDAIVPAIIRDLTAVGVGGEMVEKNVLVPVRALCSVFLSLVS</sequence>